<protein>
    <recommendedName>
        <fullName evidence="2">DUF7130 domain-containing protein</fullName>
    </recommendedName>
</protein>
<reference evidence="3 4" key="1">
    <citation type="submission" date="2020-07" db="EMBL/GenBank/DDBJ databases">
        <title>Gai3-2, isolated from salt lake.</title>
        <authorList>
            <person name="Cui H."/>
            <person name="Shi X."/>
        </authorList>
    </citation>
    <scope>NUCLEOTIDE SEQUENCE [LARGE SCALE GENOMIC DNA]</scope>
    <source>
        <strain evidence="3 4">Gai3-2</strain>
        <plasmid evidence="3 4">unnamed1</plasmid>
    </source>
</reference>
<feature type="domain" description="DUF7130" evidence="2">
    <location>
        <begin position="24"/>
        <end position="111"/>
    </location>
</feature>
<dbReference type="Gene3D" id="2.20.28.10">
    <property type="match status" value="1"/>
</dbReference>
<dbReference type="Proteomes" id="UP000509750">
    <property type="component" value="Plasmid unnamed1"/>
</dbReference>
<keyword evidence="4" id="KW-1185">Reference proteome</keyword>
<name>A0A7D5KNW2_9EURY</name>
<proteinExistence type="predicted"/>
<accession>A0A7D5KNW2</accession>
<dbReference type="RefSeq" id="WP_179171249.1">
    <property type="nucleotide sequence ID" value="NZ_CP058530.1"/>
</dbReference>
<gene>
    <name evidence="3" type="ORF">HUG10_18890</name>
</gene>
<sequence length="111" mass="12210">MSGRGETPEEEGEDVEPSAPKISFGQTLYTEDGEPVGKVRGVEEGGVFVSIREGAESFSIEHARSGQAFGEAELMWRCTECGEMGRIDDDLPDNCPNCNAEREALMYWTED</sequence>
<dbReference type="GeneID" id="56030945"/>
<evidence type="ECO:0000259" key="2">
    <source>
        <dbReference type="Pfam" id="PF23458"/>
    </source>
</evidence>
<dbReference type="OrthoDB" id="45654at2157"/>
<geneLocation type="plasmid" evidence="3 4">
    <name>unnamed1</name>
</geneLocation>
<evidence type="ECO:0000256" key="1">
    <source>
        <dbReference type="SAM" id="MobiDB-lite"/>
    </source>
</evidence>
<evidence type="ECO:0000313" key="3">
    <source>
        <dbReference type="EMBL" id="QLG29675.1"/>
    </source>
</evidence>
<dbReference type="InterPro" id="IPR055554">
    <property type="entry name" value="DUF7130"/>
</dbReference>
<dbReference type="KEGG" id="halg:HUG10_18890"/>
<dbReference type="EMBL" id="CP058530">
    <property type="protein sequence ID" value="QLG29675.1"/>
    <property type="molecule type" value="Genomic_DNA"/>
</dbReference>
<feature type="region of interest" description="Disordered" evidence="1">
    <location>
        <begin position="1"/>
        <end position="38"/>
    </location>
</feature>
<keyword evidence="3" id="KW-0614">Plasmid</keyword>
<organism evidence="3 4">
    <name type="scientific">Halorarum halophilum</name>
    <dbReference type="NCBI Taxonomy" id="2743090"/>
    <lineage>
        <taxon>Archaea</taxon>
        <taxon>Methanobacteriati</taxon>
        <taxon>Methanobacteriota</taxon>
        <taxon>Stenosarchaea group</taxon>
        <taxon>Halobacteria</taxon>
        <taxon>Halobacteriales</taxon>
        <taxon>Haloferacaceae</taxon>
        <taxon>Halorarum</taxon>
    </lineage>
</organism>
<dbReference type="AlphaFoldDB" id="A0A7D5KNW2"/>
<dbReference type="SUPFAM" id="SSF57802">
    <property type="entry name" value="Rubredoxin-like"/>
    <property type="match status" value="1"/>
</dbReference>
<dbReference type="Pfam" id="PF23458">
    <property type="entry name" value="DUF7130"/>
    <property type="match status" value="1"/>
</dbReference>
<evidence type="ECO:0000313" key="4">
    <source>
        <dbReference type="Proteomes" id="UP000509750"/>
    </source>
</evidence>